<dbReference type="Pfam" id="PF04973">
    <property type="entry name" value="NMN_transporter"/>
    <property type="match status" value="1"/>
</dbReference>
<feature type="transmembrane region" description="Helical" evidence="10">
    <location>
        <begin position="158"/>
        <end position="174"/>
    </location>
</feature>
<dbReference type="EMBL" id="JBHSGO010000041">
    <property type="protein sequence ID" value="MFC4665456.1"/>
    <property type="molecule type" value="Genomic_DNA"/>
</dbReference>
<proteinExistence type="inferred from homology"/>
<evidence type="ECO:0000256" key="2">
    <source>
        <dbReference type="ARBA" id="ARBA00004651"/>
    </source>
</evidence>
<dbReference type="NCBIfam" id="TIGR01528">
    <property type="entry name" value="NMN_trans_PnuC"/>
    <property type="match status" value="1"/>
</dbReference>
<dbReference type="RefSeq" id="WP_380077607.1">
    <property type="nucleotide sequence ID" value="NZ_JBHSGO010000041.1"/>
</dbReference>
<keyword evidence="7 10" id="KW-0812">Transmembrane</keyword>
<accession>A0ABV9K645</accession>
<feature type="transmembrane region" description="Helical" evidence="10">
    <location>
        <begin position="34"/>
        <end position="49"/>
    </location>
</feature>
<evidence type="ECO:0000256" key="9">
    <source>
        <dbReference type="ARBA" id="ARBA00023136"/>
    </source>
</evidence>
<dbReference type="Proteomes" id="UP001596020">
    <property type="component" value="Unassembled WGS sequence"/>
</dbReference>
<feature type="transmembrane region" description="Helical" evidence="10">
    <location>
        <begin position="55"/>
        <end position="74"/>
    </location>
</feature>
<keyword evidence="8 10" id="KW-1133">Transmembrane helix</keyword>
<sequence length="212" mass="24455">MDLIIDFISQNPIQIIAAIITFLWVYFEIKASMWMFPIGVILPLIWIFLSWQSRFYGNIIVNAYYLITTIIGWVMWVRHPKQSEDGGIKTLDMKVLLWSLLAISIVSVPVYGMLSDCFGWFGLAPDQTSSLPWADTISTLISFVGMVWLALKIKEQWLCWFIANILSAIVFFHANDPVSGFIFLVNVVLSIVGYLQWIKFQKEEQKALKNNY</sequence>
<evidence type="ECO:0000256" key="1">
    <source>
        <dbReference type="ARBA" id="ARBA00002672"/>
    </source>
</evidence>
<comment type="subcellular location">
    <subcellularLocation>
        <location evidence="2">Cell membrane</location>
        <topology evidence="2">Multi-pass membrane protein</topology>
    </subcellularLocation>
</comment>
<keyword evidence="6" id="KW-1003">Cell membrane</keyword>
<dbReference type="PANTHER" id="PTHR36122:SF2">
    <property type="entry name" value="NICOTINAMIDE RIBOSIDE TRANSPORTER PNUC"/>
    <property type="match status" value="1"/>
</dbReference>
<gene>
    <name evidence="11" type="primary">pnuC</name>
    <name evidence="11" type="ORF">ACFO3G_02335</name>
</gene>
<evidence type="ECO:0000256" key="5">
    <source>
        <dbReference type="ARBA" id="ARBA00022448"/>
    </source>
</evidence>
<evidence type="ECO:0000313" key="11">
    <source>
        <dbReference type="EMBL" id="MFC4665456.1"/>
    </source>
</evidence>
<comment type="caution">
    <text evidence="11">The sequence shown here is derived from an EMBL/GenBank/DDBJ whole genome shotgun (WGS) entry which is preliminary data.</text>
</comment>
<feature type="transmembrane region" description="Helical" evidence="10">
    <location>
        <begin position="12"/>
        <end position="27"/>
    </location>
</feature>
<feature type="transmembrane region" description="Helical" evidence="10">
    <location>
        <begin position="180"/>
        <end position="198"/>
    </location>
</feature>
<keyword evidence="9 10" id="KW-0472">Membrane</keyword>
<evidence type="ECO:0000313" key="12">
    <source>
        <dbReference type="Proteomes" id="UP001596020"/>
    </source>
</evidence>
<keyword evidence="5" id="KW-0813">Transport</keyword>
<keyword evidence="12" id="KW-1185">Reference proteome</keyword>
<feature type="transmembrane region" description="Helical" evidence="10">
    <location>
        <begin position="95"/>
        <end position="113"/>
    </location>
</feature>
<dbReference type="PANTHER" id="PTHR36122">
    <property type="entry name" value="NICOTINAMIDE RIBOSIDE TRANSPORTER PNUC"/>
    <property type="match status" value="1"/>
</dbReference>
<evidence type="ECO:0000256" key="3">
    <source>
        <dbReference type="ARBA" id="ARBA00006669"/>
    </source>
</evidence>
<evidence type="ECO:0000256" key="4">
    <source>
        <dbReference type="ARBA" id="ARBA00017522"/>
    </source>
</evidence>
<dbReference type="InterPro" id="IPR006419">
    <property type="entry name" value="NMN_transpt_PnuC"/>
</dbReference>
<comment type="function">
    <text evidence="1">Required for nicotinamide riboside transport across the inner membrane.</text>
</comment>
<organism evidence="11 12">
    <name type="scientific">Falsiporphyromonas endometrii</name>
    <dbReference type="NCBI Taxonomy" id="1387297"/>
    <lineage>
        <taxon>Bacteria</taxon>
        <taxon>Pseudomonadati</taxon>
        <taxon>Bacteroidota</taxon>
        <taxon>Bacteroidia</taxon>
        <taxon>Bacteroidales</taxon>
        <taxon>Porphyromonadaceae</taxon>
        <taxon>Falsiporphyromonas</taxon>
    </lineage>
</organism>
<evidence type="ECO:0000256" key="7">
    <source>
        <dbReference type="ARBA" id="ARBA00022692"/>
    </source>
</evidence>
<evidence type="ECO:0000256" key="8">
    <source>
        <dbReference type="ARBA" id="ARBA00022989"/>
    </source>
</evidence>
<comment type="similarity">
    <text evidence="3">Belongs to the nicotinamide ribonucleoside (NR) uptake permease (TC 4.B.1) family.</text>
</comment>
<name>A0ABV9K645_9PORP</name>
<protein>
    <recommendedName>
        <fullName evidence="4">Nicotinamide riboside transporter PnuC</fullName>
    </recommendedName>
</protein>
<evidence type="ECO:0000256" key="10">
    <source>
        <dbReference type="SAM" id="Phobius"/>
    </source>
</evidence>
<feature type="transmembrane region" description="Helical" evidence="10">
    <location>
        <begin position="133"/>
        <end position="151"/>
    </location>
</feature>
<evidence type="ECO:0000256" key="6">
    <source>
        <dbReference type="ARBA" id="ARBA00022475"/>
    </source>
</evidence>
<reference evidence="12" key="1">
    <citation type="journal article" date="2019" name="Int. J. Syst. Evol. Microbiol.">
        <title>The Global Catalogue of Microorganisms (GCM) 10K type strain sequencing project: providing services to taxonomists for standard genome sequencing and annotation.</title>
        <authorList>
            <consortium name="The Broad Institute Genomics Platform"/>
            <consortium name="The Broad Institute Genome Sequencing Center for Infectious Disease"/>
            <person name="Wu L."/>
            <person name="Ma J."/>
        </authorList>
    </citation>
    <scope>NUCLEOTIDE SEQUENCE [LARGE SCALE GENOMIC DNA]</scope>
    <source>
        <strain evidence="12">CGMCC 4.7357</strain>
    </source>
</reference>